<dbReference type="AlphaFoldDB" id="A0A8S1XI74"/>
<protein>
    <submittedName>
        <fullName evidence="1">Uncharacterized protein</fullName>
    </submittedName>
</protein>
<reference evidence="1" key="1">
    <citation type="submission" date="2021-01" db="EMBL/GenBank/DDBJ databases">
        <authorList>
            <consortium name="Genoscope - CEA"/>
            <person name="William W."/>
        </authorList>
    </citation>
    <scope>NUCLEOTIDE SEQUENCE</scope>
</reference>
<proteinExistence type="predicted"/>
<dbReference type="Proteomes" id="UP000683925">
    <property type="component" value="Unassembled WGS sequence"/>
</dbReference>
<gene>
    <name evidence="1" type="ORF">POCTA_138.1.T1220209</name>
</gene>
<accession>A0A8S1XI74</accession>
<name>A0A8S1XI74_PAROT</name>
<dbReference type="EMBL" id="CAJJDP010000122">
    <property type="protein sequence ID" value="CAD8200805.1"/>
    <property type="molecule type" value="Genomic_DNA"/>
</dbReference>
<comment type="caution">
    <text evidence="1">The sequence shown here is derived from an EMBL/GenBank/DDBJ whole genome shotgun (WGS) entry which is preliminary data.</text>
</comment>
<evidence type="ECO:0000313" key="2">
    <source>
        <dbReference type="Proteomes" id="UP000683925"/>
    </source>
</evidence>
<evidence type="ECO:0000313" key="1">
    <source>
        <dbReference type="EMBL" id="CAD8200805.1"/>
    </source>
</evidence>
<keyword evidence="2" id="KW-1185">Reference proteome</keyword>
<organism evidence="1 2">
    <name type="scientific">Paramecium octaurelia</name>
    <dbReference type="NCBI Taxonomy" id="43137"/>
    <lineage>
        <taxon>Eukaryota</taxon>
        <taxon>Sar</taxon>
        <taxon>Alveolata</taxon>
        <taxon>Ciliophora</taxon>
        <taxon>Intramacronucleata</taxon>
        <taxon>Oligohymenophorea</taxon>
        <taxon>Peniculida</taxon>
        <taxon>Parameciidae</taxon>
        <taxon>Paramecium</taxon>
    </lineage>
</organism>
<sequence>MDNKENIEHKNQHEMPKIQYFSYFRGKLMFKDEYKLVIIYYRYDKGIIPPCDFCGRYS</sequence>